<dbReference type="GeneID" id="66081693"/>
<feature type="region of interest" description="Disordered" evidence="1">
    <location>
        <begin position="165"/>
        <end position="279"/>
    </location>
</feature>
<feature type="compositionally biased region" description="Low complexity" evidence="1">
    <location>
        <begin position="488"/>
        <end position="501"/>
    </location>
</feature>
<protein>
    <submittedName>
        <fullName evidence="2">Uncharacterized protein</fullName>
    </submittedName>
</protein>
<evidence type="ECO:0000313" key="2">
    <source>
        <dbReference type="EMBL" id="KAG7088646.1"/>
    </source>
</evidence>
<feature type="region of interest" description="Disordered" evidence="1">
    <location>
        <begin position="480"/>
        <end position="606"/>
    </location>
</feature>
<evidence type="ECO:0000256" key="1">
    <source>
        <dbReference type="SAM" id="MobiDB-lite"/>
    </source>
</evidence>
<gene>
    <name evidence="2" type="ORF">E1B28_012618</name>
</gene>
<name>A0A9P7RRU7_9AGAR</name>
<feature type="compositionally biased region" description="Low complexity" evidence="1">
    <location>
        <begin position="529"/>
        <end position="552"/>
    </location>
</feature>
<proteinExistence type="predicted"/>
<dbReference type="KEGG" id="more:E1B28_012618"/>
<evidence type="ECO:0000313" key="3">
    <source>
        <dbReference type="Proteomes" id="UP001049176"/>
    </source>
</evidence>
<sequence length="640" mass="69899">MSPQSAKSKGKARAVDSEPAIPSSATPDALEGNLRYIHHWVEGLYNRLVARFTDEAQMWQEFADHAALLNDLRNQLNRFQGKSWVIPGLQLIASVSSLADEWGVPMANWRMGPTESASLLELFGTFNFDNEPPVQYMPDAPRPEMLSSLPSQVHSRAAISSAVAGPSRAVDSSNAAAGCSNPLSKRKAPESPMVESSRPKRSKIVKASANRVTFAESSDEEASEPPKFYRTRSRARQAPVATSESEAAATDRPSRQKSSKTNKRKGKAKRSTENTEVSVDELWTSGARSHVFPEEWVGAARTMELQFDLGEAKLSLESILKAGRSVAFFNHFTPCGRCTYFGYTDCKPIWAASGKTGRRPTCARCFSGKQKCSYFDPDDSRSGLKKLEAASSNHHLLAKIALRLHRELQAYDDLRIAQMAAYKASRSVWENIQESQRMLRAAGRDPVEVFKGLSDDEDFQMTPSQVKALGEALGWSLSGSATEEVEENAPPSIPLLSSSINPPAPIAGSGIFEKVSEAEEEGDDEDSSDSSSGPSSPSANAVSAVAESATVQEEAEVPQALRSDVEVTVKDLIDDEAEEASTEDSSDGEETNEEKAEDWEISTSDLEGLSPVARAVMEKLARERLAYEKAFGRPMYRKRA</sequence>
<comment type="caution">
    <text evidence="2">The sequence shown here is derived from an EMBL/GenBank/DDBJ whole genome shotgun (WGS) entry which is preliminary data.</text>
</comment>
<feature type="compositionally biased region" description="Acidic residues" evidence="1">
    <location>
        <begin position="518"/>
        <end position="528"/>
    </location>
</feature>
<feature type="compositionally biased region" description="Acidic residues" evidence="1">
    <location>
        <begin position="573"/>
        <end position="600"/>
    </location>
</feature>
<dbReference type="Proteomes" id="UP001049176">
    <property type="component" value="Chromosome 8"/>
</dbReference>
<dbReference type="EMBL" id="CM032188">
    <property type="protein sequence ID" value="KAG7088646.1"/>
    <property type="molecule type" value="Genomic_DNA"/>
</dbReference>
<organism evidence="2 3">
    <name type="scientific">Marasmius oreades</name>
    <name type="common">fairy-ring Marasmius</name>
    <dbReference type="NCBI Taxonomy" id="181124"/>
    <lineage>
        <taxon>Eukaryota</taxon>
        <taxon>Fungi</taxon>
        <taxon>Dikarya</taxon>
        <taxon>Basidiomycota</taxon>
        <taxon>Agaricomycotina</taxon>
        <taxon>Agaricomycetes</taxon>
        <taxon>Agaricomycetidae</taxon>
        <taxon>Agaricales</taxon>
        <taxon>Marasmiineae</taxon>
        <taxon>Marasmiaceae</taxon>
        <taxon>Marasmius</taxon>
    </lineage>
</organism>
<feature type="region of interest" description="Disordered" evidence="1">
    <location>
        <begin position="1"/>
        <end position="26"/>
    </location>
</feature>
<keyword evidence="3" id="KW-1185">Reference proteome</keyword>
<accession>A0A9P7RRU7</accession>
<dbReference type="AlphaFoldDB" id="A0A9P7RRU7"/>
<reference evidence="2" key="1">
    <citation type="journal article" date="2021" name="Genome Biol. Evol.">
        <title>The assembled and annotated genome of the fairy-ring fungus Marasmius oreades.</title>
        <authorList>
            <person name="Hiltunen M."/>
            <person name="Ament-Velasquez S.L."/>
            <person name="Johannesson H."/>
        </authorList>
    </citation>
    <scope>NUCLEOTIDE SEQUENCE</scope>
    <source>
        <strain evidence="2">03SP1</strain>
    </source>
</reference>
<feature type="compositionally biased region" description="Basic residues" evidence="1">
    <location>
        <begin position="255"/>
        <end position="269"/>
    </location>
</feature>
<dbReference type="RefSeq" id="XP_043005117.1">
    <property type="nucleotide sequence ID" value="XM_043157749.1"/>
</dbReference>
<feature type="compositionally biased region" description="Basic and acidic residues" evidence="1">
    <location>
        <begin position="563"/>
        <end position="572"/>
    </location>
</feature>